<evidence type="ECO:0000313" key="3">
    <source>
        <dbReference type="Proteomes" id="UP001341840"/>
    </source>
</evidence>
<gene>
    <name evidence="2" type="ORF">PIB30_075810</name>
</gene>
<feature type="region of interest" description="Disordered" evidence="1">
    <location>
        <begin position="313"/>
        <end position="342"/>
    </location>
</feature>
<reference evidence="2 3" key="1">
    <citation type="journal article" date="2023" name="Plants (Basel)">
        <title>Bridging the Gap: Combining Genomics and Transcriptomics Approaches to Understand Stylosanthes scabra, an Orphan Legume from the Brazilian Caatinga.</title>
        <authorList>
            <person name="Ferreira-Neto J.R.C."/>
            <person name="da Silva M.D."/>
            <person name="Binneck E."/>
            <person name="de Melo N.F."/>
            <person name="da Silva R.H."/>
            <person name="de Melo A.L.T.M."/>
            <person name="Pandolfi V."/>
            <person name="Bustamante F.O."/>
            <person name="Brasileiro-Vidal A.C."/>
            <person name="Benko-Iseppon A.M."/>
        </authorList>
    </citation>
    <scope>NUCLEOTIDE SEQUENCE [LARGE SCALE GENOMIC DNA]</scope>
    <source>
        <tissue evidence="2">Leaves</tissue>
    </source>
</reference>
<sequence length="409" mass="47112">MLGRYETLALFSSCGMSKISLRFQREGRRWHGDPLALLSSWDVSSTPERGWEDEGDALALFSSWVCFSEKRSNVLGSHSVVVDIFQMQVLVLLREVFMPKLRGKAKLDLCMRLLCLMWSYPHEADATATDYLVFASNDGGYIECYISGKYRVIPLATIANVCGLSMEGHRFMGGIHAHNSWEPYQLATGLNVIGYNDRHDGKRLSVHKISTEMRILHYLITYTLLPRGGNHGIMQHDDVLLMWAMLEGHKICWPFTMMQHMLSLQGRESKHVGYGPLWTQVFEHLGINLQGYGKISMGEGNLINDRTLRQIRRQQEQAPQGVDEVEEEVDRVQQEEQDQQLPQEQVTMDALIREMRSMNRHMQEFRTEVRGHYEAMNTRLESVEGRVQAIQNYIGVEYKPQDDQDDHET</sequence>
<evidence type="ECO:0000256" key="1">
    <source>
        <dbReference type="SAM" id="MobiDB-lite"/>
    </source>
</evidence>
<name>A0ABU6XQ11_9FABA</name>
<protein>
    <submittedName>
        <fullName evidence="2">Uncharacterized protein</fullName>
    </submittedName>
</protein>
<dbReference type="Proteomes" id="UP001341840">
    <property type="component" value="Unassembled WGS sequence"/>
</dbReference>
<keyword evidence="3" id="KW-1185">Reference proteome</keyword>
<organism evidence="2 3">
    <name type="scientific">Stylosanthes scabra</name>
    <dbReference type="NCBI Taxonomy" id="79078"/>
    <lineage>
        <taxon>Eukaryota</taxon>
        <taxon>Viridiplantae</taxon>
        <taxon>Streptophyta</taxon>
        <taxon>Embryophyta</taxon>
        <taxon>Tracheophyta</taxon>
        <taxon>Spermatophyta</taxon>
        <taxon>Magnoliopsida</taxon>
        <taxon>eudicotyledons</taxon>
        <taxon>Gunneridae</taxon>
        <taxon>Pentapetalae</taxon>
        <taxon>rosids</taxon>
        <taxon>fabids</taxon>
        <taxon>Fabales</taxon>
        <taxon>Fabaceae</taxon>
        <taxon>Papilionoideae</taxon>
        <taxon>50 kb inversion clade</taxon>
        <taxon>dalbergioids sensu lato</taxon>
        <taxon>Dalbergieae</taxon>
        <taxon>Pterocarpus clade</taxon>
        <taxon>Stylosanthes</taxon>
    </lineage>
</organism>
<accession>A0ABU6XQ11</accession>
<evidence type="ECO:0000313" key="2">
    <source>
        <dbReference type="EMBL" id="MED6199420.1"/>
    </source>
</evidence>
<proteinExistence type="predicted"/>
<comment type="caution">
    <text evidence="2">The sequence shown here is derived from an EMBL/GenBank/DDBJ whole genome shotgun (WGS) entry which is preliminary data.</text>
</comment>
<dbReference type="EMBL" id="JASCZI010212425">
    <property type="protein sequence ID" value="MED6199420.1"/>
    <property type="molecule type" value="Genomic_DNA"/>
</dbReference>